<dbReference type="AlphaFoldDB" id="A0A940YBN8"/>
<name>A0A940YBN8_9BURK</name>
<dbReference type="SUPFAM" id="SSF54975">
    <property type="entry name" value="Acylphosphatase/BLUF domain-like"/>
    <property type="match status" value="1"/>
</dbReference>
<sequence>MNWLALAYSSVPTRPMSATDLGNLLLQARMFNASQGVSGVLLYDSERFLQYLEGPPDGVQRVWDRVSASPRHRELHVLWREPIDTRLFADWQMGCLEAPASLLQRLANEQWRIAQAVAERRQPLSPALALLRQFASGDQREALGKNSGSPLIL</sequence>
<dbReference type="Gene3D" id="3.30.70.100">
    <property type="match status" value="1"/>
</dbReference>
<keyword evidence="3" id="KW-1185">Reference proteome</keyword>
<evidence type="ECO:0000313" key="3">
    <source>
        <dbReference type="Proteomes" id="UP000676246"/>
    </source>
</evidence>
<feature type="domain" description="BLUF" evidence="1">
    <location>
        <begin position="3"/>
        <end position="94"/>
    </location>
</feature>
<gene>
    <name evidence="2" type="ORF">KAK03_17155</name>
</gene>
<comment type="caution">
    <text evidence="2">The sequence shown here is derived from an EMBL/GenBank/DDBJ whole genome shotgun (WGS) entry which is preliminary data.</text>
</comment>
<dbReference type="GO" id="GO:0009882">
    <property type="term" value="F:blue light photoreceptor activity"/>
    <property type="evidence" value="ECO:0007669"/>
    <property type="project" value="InterPro"/>
</dbReference>
<dbReference type="Proteomes" id="UP000676246">
    <property type="component" value="Unassembled WGS sequence"/>
</dbReference>
<dbReference type="RefSeq" id="WP_210855604.1">
    <property type="nucleotide sequence ID" value="NZ_JAGQDD010000014.1"/>
</dbReference>
<evidence type="ECO:0000259" key="1">
    <source>
        <dbReference type="PROSITE" id="PS50925"/>
    </source>
</evidence>
<dbReference type="GO" id="GO:0071949">
    <property type="term" value="F:FAD binding"/>
    <property type="evidence" value="ECO:0007669"/>
    <property type="project" value="InterPro"/>
</dbReference>
<dbReference type="InterPro" id="IPR036046">
    <property type="entry name" value="Acylphosphatase-like_dom_sf"/>
</dbReference>
<protein>
    <submittedName>
        <fullName evidence="2">BLUF domain-containing protein</fullName>
    </submittedName>
</protein>
<dbReference type="InterPro" id="IPR007024">
    <property type="entry name" value="BLUF_domain"/>
</dbReference>
<organism evidence="2 3">
    <name type="scientific">Ideonella alba</name>
    <dbReference type="NCBI Taxonomy" id="2824118"/>
    <lineage>
        <taxon>Bacteria</taxon>
        <taxon>Pseudomonadati</taxon>
        <taxon>Pseudomonadota</taxon>
        <taxon>Betaproteobacteria</taxon>
        <taxon>Burkholderiales</taxon>
        <taxon>Sphaerotilaceae</taxon>
        <taxon>Ideonella</taxon>
    </lineage>
</organism>
<accession>A0A940YBN8</accession>
<evidence type="ECO:0000313" key="2">
    <source>
        <dbReference type="EMBL" id="MBQ0932211.1"/>
    </source>
</evidence>
<reference evidence="2 3" key="1">
    <citation type="submission" date="2021-04" db="EMBL/GenBank/DDBJ databases">
        <title>The genome sequence of Ideonella sp. 3Y2.</title>
        <authorList>
            <person name="Liu Y."/>
        </authorList>
    </citation>
    <scope>NUCLEOTIDE SEQUENCE [LARGE SCALE GENOMIC DNA]</scope>
    <source>
        <strain evidence="2 3">3Y2</strain>
    </source>
</reference>
<dbReference type="Pfam" id="PF04940">
    <property type="entry name" value="BLUF"/>
    <property type="match status" value="1"/>
</dbReference>
<dbReference type="SMART" id="SM01034">
    <property type="entry name" value="BLUF"/>
    <property type="match status" value="1"/>
</dbReference>
<dbReference type="PROSITE" id="PS50925">
    <property type="entry name" value="BLUF"/>
    <property type="match status" value="1"/>
</dbReference>
<dbReference type="EMBL" id="JAGQDD010000014">
    <property type="protein sequence ID" value="MBQ0932211.1"/>
    <property type="molecule type" value="Genomic_DNA"/>
</dbReference>
<proteinExistence type="predicted"/>